<feature type="transmembrane region" description="Helical" evidence="2">
    <location>
        <begin position="165"/>
        <end position="187"/>
    </location>
</feature>
<evidence type="ECO:0000313" key="4">
    <source>
        <dbReference type="Proteomes" id="UP000013827"/>
    </source>
</evidence>
<evidence type="ECO:0000256" key="2">
    <source>
        <dbReference type="SAM" id="Phobius"/>
    </source>
</evidence>
<reference evidence="4" key="1">
    <citation type="journal article" date="2013" name="Nature">
        <title>Pan genome of the phytoplankton Emiliania underpins its global distribution.</title>
        <authorList>
            <person name="Read B.A."/>
            <person name="Kegel J."/>
            <person name="Klute M.J."/>
            <person name="Kuo A."/>
            <person name="Lefebvre S.C."/>
            <person name="Maumus F."/>
            <person name="Mayer C."/>
            <person name="Miller J."/>
            <person name="Monier A."/>
            <person name="Salamov A."/>
            <person name="Young J."/>
            <person name="Aguilar M."/>
            <person name="Claverie J.M."/>
            <person name="Frickenhaus S."/>
            <person name="Gonzalez K."/>
            <person name="Herman E.K."/>
            <person name="Lin Y.C."/>
            <person name="Napier J."/>
            <person name="Ogata H."/>
            <person name="Sarno A.F."/>
            <person name="Shmutz J."/>
            <person name="Schroeder D."/>
            <person name="de Vargas C."/>
            <person name="Verret F."/>
            <person name="von Dassow P."/>
            <person name="Valentin K."/>
            <person name="Van de Peer Y."/>
            <person name="Wheeler G."/>
            <person name="Dacks J.B."/>
            <person name="Delwiche C.F."/>
            <person name="Dyhrman S.T."/>
            <person name="Glockner G."/>
            <person name="John U."/>
            <person name="Richards T."/>
            <person name="Worden A.Z."/>
            <person name="Zhang X."/>
            <person name="Grigoriev I.V."/>
            <person name="Allen A.E."/>
            <person name="Bidle K."/>
            <person name="Borodovsky M."/>
            <person name="Bowler C."/>
            <person name="Brownlee C."/>
            <person name="Cock J.M."/>
            <person name="Elias M."/>
            <person name="Gladyshev V.N."/>
            <person name="Groth M."/>
            <person name="Guda C."/>
            <person name="Hadaegh A."/>
            <person name="Iglesias-Rodriguez M.D."/>
            <person name="Jenkins J."/>
            <person name="Jones B.M."/>
            <person name="Lawson T."/>
            <person name="Leese F."/>
            <person name="Lindquist E."/>
            <person name="Lobanov A."/>
            <person name="Lomsadze A."/>
            <person name="Malik S.B."/>
            <person name="Marsh M.E."/>
            <person name="Mackinder L."/>
            <person name="Mock T."/>
            <person name="Mueller-Roeber B."/>
            <person name="Pagarete A."/>
            <person name="Parker M."/>
            <person name="Probert I."/>
            <person name="Quesneville H."/>
            <person name="Raines C."/>
            <person name="Rensing S.A."/>
            <person name="Riano-Pachon D.M."/>
            <person name="Richier S."/>
            <person name="Rokitta S."/>
            <person name="Shiraiwa Y."/>
            <person name="Soanes D.M."/>
            <person name="van der Giezen M."/>
            <person name="Wahlund T.M."/>
            <person name="Williams B."/>
            <person name="Wilson W."/>
            <person name="Wolfe G."/>
            <person name="Wurch L.L."/>
        </authorList>
    </citation>
    <scope>NUCLEOTIDE SEQUENCE</scope>
</reference>
<feature type="compositionally biased region" description="Polar residues" evidence="1">
    <location>
        <begin position="197"/>
        <end position="216"/>
    </location>
</feature>
<keyword evidence="4" id="KW-1185">Reference proteome</keyword>
<feature type="region of interest" description="Disordered" evidence="1">
    <location>
        <begin position="378"/>
        <end position="397"/>
    </location>
</feature>
<dbReference type="AlphaFoldDB" id="A0A0D3IZQ2"/>
<dbReference type="KEGG" id="ehx:EMIHUDRAFT_102706"/>
<keyword evidence="2" id="KW-0472">Membrane</keyword>
<protein>
    <submittedName>
        <fullName evidence="3">Uncharacterized protein</fullName>
    </submittedName>
</protein>
<sequence length="397" mass="42155">MVVEVSALLHYEATAWLRFWRRVHDFSGVRLAAAGCSTAADPARVLLQALWHLTPIVVAAWRPPMAGRLLARAASAWPWKLPAARLYLAWRRVTSRNAPIAVISRLPWFRRLWSLRLGSVHPLAMLIAAAAAFASAAGGRHGEVGTDAQQPPTHPPEDREEAMPVSLLLFFGAALAAGAVLWTGLVAPAGDDHDAKSSPSRAAGTSTDVDPTTLPASSPPLRRHRAWSSPGRLDATAETSPAQTAPLVFAGDVPARTARRGDLEAIEAENAALREHISVMQGSLDHAALGLLRRGIDDLVAQREEEREISARVSEHLDATGPGGTGGTAGAIPSPAASEPELYEPFGCGDSPASDDGTPTRVQRGANWKVKQFGLKCSAAGNYPSKGPSPTHYGTRR</sequence>
<dbReference type="EnsemblProtists" id="EOD16737">
    <property type="protein sequence ID" value="EOD16737"/>
    <property type="gene ID" value="EMIHUDRAFT_102706"/>
</dbReference>
<dbReference type="Proteomes" id="UP000013827">
    <property type="component" value="Unassembled WGS sequence"/>
</dbReference>
<feature type="region of interest" description="Disordered" evidence="1">
    <location>
        <begin position="191"/>
        <end position="240"/>
    </location>
</feature>
<evidence type="ECO:0000256" key="1">
    <source>
        <dbReference type="SAM" id="MobiDB-lite"/>
    </source>
</evidence>
<dbReference type="PaxDb" id="2903-EOD16737"/>
<accession>A0A0D3IZQ2</accession>
<evidence type="ECO:0000313" key="3">
    <source>
        <dbReference type="EnsemblProtists" id="EOD16737"/>
    </source>
</evidence>
<feature type="region of interest" description="Disordered" evidence="1">
    <location>
        <begin position="140"/>
        <end position="159"/>
    </location>
</feature>
<keyword evidence="2" id="KW-1133">Transmembrane helix</keyword>
<name>A0A0D3IZQ2_EMIH1</name>
<reference evidence="3" key="2">
    <citation type="submission" date="2024-10" db="UniProtKB">
        <authorList>
            <consortium name="EnsemblProtists"/>
        </authorList>
    </citation>
    <scope>IDENTIFICATION</scope>
</reference>
<dbReference type="HOGENOM" id="CLU_695281_0_0_1"/>
<dbReference type="RefSeq" id="XP_005769166.1">
    <property type="nucleotide sequence ID" value="XM_005769109.1"/>
</dbReference>
<feature type="region of interest" description="Disordered" evidence="1">
    <location>
        <begin position="317"/>
        <end position="365"/>
    </location>
</feature>
<dbReference type="GeneID" id="17262926"/>
<proteinExistence type="predicted"/>
<keyword evidence="2" id="KW-0812">Transmembrane</keyword>
<organism evidence="3 4">
    <name type="scientific">Emiliania huxleyi (strain CCMP1516)</name>
    <dbReference type="NCBI Taxonomy" id="280463"/>
    <lineage>
        <taxon>Eukaryota</taxon>
        <taxon>Haptista</taxon>
        <taxon>Haptophyta</taxon>
        <taxon>Prymnesiophyceae</taxon>
        <taxon>Isochrysidales</taxon>
        <taxon>Noelaerhabdaceae</taxon>
        <taxon>Emiliania</taxon>
    </lineage>
</organism>
<feature type="transmembrane region" description="Helical" evidence="2">
    <location>
        <begin position="113"/>
        <end position="134"/>
    </location>
</feature>